<dbReference type="EMBL" id="JABBXH010000003">
    <property type="protein sequence ID" value="NMP31807.1"/>
    <property type="molecule type" value="Genomic_DNA"/>
</dbReference>
<evidence type="ECO:0000313" key="4">
    <source>
        <dbReference type="Proteomes" id="UP000568664"/>
    </source>
</evidence>
<dbReference type="InterPro" id="IPR013094">
    <property type="entry name" value="AB_hydrolase_3"/>
</dbReference>
<dbReference type="AlphaFoldDB" id="A0A7Y0LCJ4"/>
<dbReference type="PANTHER" id="PTHR48081:SF8">
    <property type="entry name" value="ALPHA_BETA HYDROLASE FOLD-3 DOMAIN-CONTAINING PROTEIN-RELATED"/>
    <property type="match status" value="1"/>
</dbReference>
<evidence type="ECO:0000256" key="1">
    <source>
        <dbReference type="ARBA" id="ARBA00022801"/>
    </source>
</evidence>
<evidence type="ECO:0000259" key="2">
    <source>
        <dbReference type="Pfam" id="PF07859"/>
    </source>
</evidence>
<organism evidence="3 4">
    <name type="scientific">Thalassotalea algicola</name>
    <dbReference type="NCBI Taxonomy" id="2716224"/>
    <lineage>
        <taxon>Bacteria</taxon>
        <taxon>Pseudomonadati</taxon>
        <taxon>Pseudomonadota</taxon>
        <taxon>Gammaproteobacteria</taxon>
        <taxon>Alteromonadales</taxon>
        <taxon>Colwelliaceae</taxon>
        <taxon>Thalassotalea</taxon>
    </lineage>
</organism>
<evidence type="ECO:0000313" key="3">
    <source>
        <dbReference type="EMBL" id="NMP31807.1"/>
    </source>
</evidence>
<dbReference type="InterPro" id="IPR029058">
    <property type="entry name" value="AB_hydrolase_fold"/>
</dbReference>
<keyword evidence="1 3" id="KW-0378">Hydrolase</keyword>
<gene>
    <name evidence="3" type="ORF">HII17_09545</name>
</gene>
<comment type="caution">
    <text evidence="3">The sequence shown here is derived from an EMBL/GenBank/DDBJ whole genome shotgun (WGS) entry which is preliminary data.</text>
</comment>
<proteinExistence type="predicted"/>
<sequence>MRGTLSPKLTEFLTQVNAAAAEAKAQGVTYTPEIVRGNLDKLAAFIPNGPDITFVQDRSLTLNGRVINTRVYSPDPAAALPVLIHYHGGGHMCGSIDLYDSASRMMAKMANCVVICPDYRLAPEHPYPAGIDDCEAVLLNHRKLLDGVNHNYQLNIMGDSAGGAICTTLSKRFTQNSDIEINKQLLIYPSVDYTMQSASIEENGQGFLLEQARVKWYFEQYFQEKYSDGHTLSEASPLLGSFDRSMPETIVFTAGCDPLRDEGNAYVEKLNAAGVNVEHHQFDGMIHAYMLLHDLVKEECMETYQRLAAFLNK</sequence>
<accession>A0A7Y0LCJ4</accession>
<protein>
    <submittedName>
        <fullName evidence="3">Alpha/beta hydrolase</fullName>
    </submittedName>
</protein>
<feature type="domain" description="Alpha/beta hydrolase fold-3" evidence="2">
    <location>
        <begin position="83"/>
        <end position="290"/>
    </location>
</feature>
<dbReference type="Gene3D" id="3.40.50.1820">
    <property type="entry name" value="alpha/beta hydrolase"/>
    <property type="match status" value="1"/>
</dbReference>
<dbReference type="Proteomes" id="UP000568664">
    <property type="component" value="Unassembled WGS sequence"/>
</dbReference>
<dbReference type="GO" id="GO:0016787">
    <property type="term" value="F:hydrolase activity"/>
    <property type="evidence" value="ECO:0007669"/>
    <property type="project" value="UniProtKB-KW"/>
</dbReference>
<dbReference type="RefSeq" id="WP_169075149.1">
    <property type="nucleotide sequence ID" value="NZ_JABBXH010000003.1"/>
</dbReference>
<dbReference type="Pfam" id="PF07859">
    <property type="entry name" value="Abhydrolase_3"/>
    <property type="match status" value="1"/>
</dbReference>
<reference evidence="3 4" key="1">
    <citation type="submission" date="2020-04" db="EMBL/GenBank/DDBJ databases">
        <title>Thalassotalea sp. M1531, isolated from the surface of marine red alga.</title>
        <authorList>
            <person name="Pang L."/>
            <person name="Lu D.-C."/>
        </authorList>
    </citation>
    <scope>NUCLEOTIDE SEQUENCE [LARGE SCALE GENOMIC DNA]</scope>
    <source>
        <strain evidence="3 4">M1531</strain>
    </source>
</reference>
<dbReference type="SUPFAM" id="SSF53474">
    <property type="entry name" value="alpha/beta-Hydrolases"/>
    <property type="match status" value="1"/>
</dbReference>
<dbReference type="InterPro" id="IPR050300">
    <property type="entry name" value="GDXG_lipolytic_enzyme"/>
</dbReference>
<dbReference type="PANTHER" id="PTHR48081">
    <property type="entry name" value="AB HYDROLASE SUPERFAMILY PROTEIN C4A8.06C"/>
    <property type="match status" value="1"/>
</dbReference>
<name>A0A7Y0LCJ4_9GAMM</name>
<keyword evidence="4" id="KW-1185">Reference proteome</keyword>